<name>A0AAD4DS68_9AGAM</name>
<evidence type="ECO:0000313" key="2">
    <source>
        <dbReference type="EMBL" id="KAG1890469.1"/>
    </source>
</evidence>
<dbReference type="RefSeq" id="XP_041217735.1">
    <property type="nucleotide sequence ID" value="XM_041370548.1"/>
</dbReference>
<accession>A0AAD4DS68</accession>
<keyword evidence="3" id="KW-1185">Reference proteome</keyword>
<feature type="compositionally biased region" description="Basic and acidic residues" evidence="1">
    <location>
        <begin position="1"/>
        <end position="15"/>
    </location>
</feature>
<comment type="caution">
    <text evidence="2">The sequence shown here is derived from an EMBL/GenBank/DDBJ whole genome shotgun (WGS) entry which is preliminary data.</text>
</comment>
<protein>
    <submittedName>
        <fullName evidence="2">Uncharacterized protein</fullName>
    </submittedName>
</protein>
<dbReference type="EMBL" id="JABBWK010000143">
    <property type="protein sequence ID" value="KAG1890469.1"/>
    <property type="molecule type" value="Genomic_DNA"/>
</dbReference>
<sequence length="159" mass="18113">MKHEIGHLCHDEQRPPKTGGKQSSDAVPAASSNSVDPARSMTRVYTMALYYYAESVLRRAYLWLIHASSSDRRMANECSVKRISLSARNVKQRIFSPHVVILWSFRYREGASWSHPCKRPRRFRRVGGVALPLSNWGGGRFQGGRFVRLSEGRAFVIAY</sequence>
<dbReference type="AlphaFoldDB" id="A0AAD4DS68"/>
<feature type="compositionally biased region" description="Polar residues" evidence="1">
    <location>
        <begin position="20"/>
        <end position="35"/>
    </location>
</feature>
<feature type="region of interest" description="Disordered" evidence="1">
    <location>
        <begin position="1"/>
        <end position="35"/>
    </location>
</feature>
<dbReference type="GeneID" id="64664846"/>
<gene>
    <name evidence="2" type="ORF">F5891DRAFT_1282663</name>
</gene>
<evidence type="ECO:0000313" key="3">
    <source>
        <dbReference type="Proteomes" id="UP001195769"/>
    </source>
</evidence>
<reference evidence="2" key="1">
    <citation type="journal article" date="2020" name="New Phytol.">
        <title>Comparative genomics reveals dynamic genome evolution in host specialist ectomycorrhizal fungi.</title>
        <authorList>
            <person name="Lofgren L.A."/>
            <person name="Nguyen N.H."/>
            <person name="Vilgalys R."/>
            <person name="Ruytinx J."/>
            <person name="Liao H.L."/>
            <person name="Branco S."/>
            <person name="Kuo A."/>
            <person name="LaButti K."/>
            <person name="Lipzen A."/>
            <person name="Andreopoulos W."/>
            <person name="Pangilinan J."/>
            <person name="Riley R."/>
            <person name="Hundley H."/>
            <person name="Na H."/>
            <person name="Barry K."/>
            <person name="Grigoriev I.V."/>
            <person name="Stajich J.E."/>
            <person name="Kennedy P.G."/>
        </authorList>
    </citation>
    <scope>NUCLEOTIDE SEQUENCE</scope>
    <source>
        <strain evidence="2">FC203</strain>
    </source>
</reference>
<organism evidence="2 3">
    <name type="scientific">Suillus fuscotomentosus</name>
    <dbReference type="NCBI Taxonomy" id="1912939"/>
    <lineage>
        <taxon>Eukaryota</taxon>
        <taxon>Fungi</taxon>
        <taxon>Dikarya</taxon>
        <taxon>Basidiomycota</taxon>
        <taxon>Agaricomycotina</taxon>
        <taxon>Agaricomycetes</taxon>
        <taxon>Agaricomycetidae</taxon>
        <taxon>Boletales</taxon>
        <taxon>Suillineae</taxon>
        <taxon>Suillaceae</taxon>
        <taxon>Suillus</taxon>
    </lineage>
</organism>
<evidence type="ECO:0000256" key="1">
    <source>
        <dbReference type="SAM" id="MobiDB-lite"/>
    </source>
</evidence>
<dbReference type="Proteomes" id="UP001195769">
    <property type="component" value="Unassembled WGS sequence"/>
</dbReference>
<proteinExistence type="predicted"/>